<feature type="chain" id="PRO_5043005217" evidence="1">
    <location>
        <begin position="20"/>
        <end position="331"/>
    </location>
</feature>
<organism evidence="2 3">
    <name type="scientific">Chryseosolibacter histidini</name>
    <dbReference type="NCBI Taxonomy" id="2782349"/>
    <lineage>
        <taxon>Bacteria</taxon>
        <taxon>Pseudomonadati</taxon>
        <taxon>Bacteroidota</taxon>
        <taxon>Cytophagia</taxon>
        <taxon>Cytophagales</taxon>
        <taxon>Chryseotaleaceae</taxon>
        <taxon>Chryseosolibacter</taxon>
    </lineage>
</organism>
<gene>
    <name evidence="2" type="ORF">KK083_24420</name>
</gene>
<dbReference type="InterPro" id="IPR019861">
    <property type="entry name" value="PorP/SprF_Bacteroidetes"/>
</dbReference>
<dbReference type="Pfam" id="PF11751">
    <property type="entry name" value="PorP_SprF"/>
    <property type="match status" value="1"/>
</dbReference>
<feature type="signal peptide" evidence="1">
    <location>
        <begin position="1"/>
        <end position="19"/>
    </location>
</feature>
<keyword evidence="1" id="KW-0732">Signal</keyword>
<dbReference type="EMBL" id="JAHESF010000034">
    <property type="protein sequence ID" value="MBT1700055.1"/>
    <property type="molecule type" value="Genomic_DNA"/>
</dbReference>
<dbReference type="RefSeq" id="WP_254168386.1">
    <property type="nucleotide sequence ID" value="NZ_JAHESF010000034.1"/>
</dbReference>
<evidence type="ECO:0000313" key="3">
    <source>
        <dbReference type="Proteomes" id="UP001319200"/>
    </source>
</evidence>
<accession>A0AAP2DPD2</accession>
<evidence type="ECO:0000256" key="1">
    <source>
        <dbReference type="SAM" id="SignalP"/>
    </source>
</evidence>
<comment type="caution">
    <text evidence="2">The sequence shown here is derived from an EMBL/GenBank/DDBJ whole genome shotgun (WGS) entry which is preliminary data.</text>
</comment>
<proteinExistence type="predicted"/>
<keyword evidence="3" id="KW-1185">Reference proteome</keyword>
<sequence length="331" mass="37174">MKKLLSGIALAIMSTTLYAQYVPNNSQAFQFMSLFNPAFTGVENYDDLKLSYRHQWSGFGKYAPKFINLSYQKRIKHPLDLMYNSQRLSSLAATRTEQLPRSKRMIQGLGVNVFQSKVGILKSIGAGMSYSLNYPLSSKSRLAFGLSALVENRKMDVASVDVRDPDEYYNYLLRSSSAQTDLNIRAGALLYLENFYIGVSYLPLVNIALQSSDLAMEDPFYRGSVQAGIAFPVNADITLKPSILALLQMNNDLVVDYGVKASIQNKVLLGLTYRDIKSGVVMLGFNINDTFTATYSFEMSVGDFRKFDDGSHELVMAARLNNLKKFTQYIW</sequence>
<dbReference type="NCBIfam" id="TIGR03519">
    <property type="entry name" value="T9SS_PorP_fam"/>
    <property type="match status" value="1"/>
</dbReference>
<reference evidence="2 3" key="1">
    <citation type="submission" date="2021-05" db="EMBL/GenBank/DDBJ databases">
        <title>A Polyphasic approach of four new species of the genus Ohtaekwangia: Ohtaekwangia histidinii sp. nov., Ohtaekwangia cretensis sp. nov., Ohtaekwangia indiensis sp. nov., Ohtaekwangia reichenbachii sp. nov. from diverse environment.</title>
        <authorList>
            <person name="Octaviana S."/>
        </authorList>
    </citation>
    <scope>NUCLEOTIDE SEQUENCE [LARGE SCALE GENOMIC DNA]</scope>
    <source>
        <strain evidence="2 3">PWU4</strain>
    </source>
</reference>
<evidence type="ECO:0000313" key="2">
    <source>
        <dbReference type="EMBL" id="MBT1700055.1"/>
    </source>
</evidence>
<protein>
    <submittedName>
        <fullName evidence="2">PorP/SprF family type IX secretion system membrane protein</fullName>
    </submittedName>
</protein>
<dbReference type="Proteomes" id="UP001319200">
    <property type="component" value="Unassembled WGS sequence"/>
</dbReference>
<dbReference type="AlphaFoldDB" id="A0AAP2DPD2"/>
<name>A0AAP2DPD2_9BACT</name>